<dbReference type="EMBL" id="JASGBI010000001">
    <property type="protein sequence ID" value="MDI9239855.1"/>
    <property type="molecule type" value="Genomic_DNA"/>
</dbReference>
<dbReference type="Gene3D" id="1.10.260.40">
    <property type="entry name" value="lambda repressor-like DNA-binding domains"/>
    <property type="match status" value="1"/>
</dbReference>
<dbReference type="InterPro" id="IPR010982">
    <property type="entry name" value="Lambda_DNA-bd_dom_sf"/>
</dbReference>
<dbReference type="SUPFAM" id="SSF47413">
    <property type="entry name" value="lambda repressor-like DNA-binding domains"/>
    <property type="match status" value="1"/>
</dbReference>
<dbReference type="PROSITE" id="PS50943">
    <property type="entry name" value="HTH_CROC1"/>
    <property type="match status" value="1"/>
</dbReference>
<organism evidence="2 3">
    <name type="scientific">Lysobacter stagni</name>
    <dbReference type="NCBI Taxonomy" id="3045172"/>
    <lineage>
        <taxon>Bacteria</taxon>
        <taxon>Pseudomonadati</taxon>
        <taxon>Pseudomonadota</taxon>
        <taxon>Gammaproteobacteria</taxon>
        <taxon>Lysobacterales</taxon>
        <taxon>Lysobacteraceae</taxon>
        <taxon>Lysobacter</taxon>
    </lineage>
</organism>
<proteinExistence type="predicted"/>
<name>A0ABT6XJB1_9GAMM</name>
<dbReference type="InterPro" id="IPR001387">
    <property type="entry name" value="Cro/C1-type_HTH"/>
</dbReference>
<sequence length="125" mass="13413">MNAIANLLDKAKTTKGIPSDNAFAVAMGWRRQVISQWRSGDSYPSEDNIAQLAEVANEDVVKWLVTVKAERTDGPAGKAWARLARQLGTAAALALVALLPFGNVSAKSITTVDVVRDECILCKTT</sequence>
<evidence type="ECO:0000313" key="2">
    <source>
        <dbReference type="EMBL" id="MDI9239855.1"/>
    </source>
</evidence>
<gene>
    <name evidence="2" type="ORF">QLQ15_13165</name>
</gene>
<dbReference type="Proteomes" id="UP001321580">
    <property type="component" value="Unassembled WGS sequence"/>
</dbReference>
<feature type="domain" description="HTH cro/C1-type" evidence="1">
    <location>
        <begin position="22"/>
        <end position="63"/>
    </location>
</feature>
<protein>
    <recommendedName>
        <fullName evidence="1">HTH cro/C1-type domain-containing protein</fullName>
    </recommendedName>
</protein>
<comment type="caution">
    <text evidence="2">The sequence shown here is derived from an EMBL/GenBank/DDBJ whole genome shotgun (WGS) entry which is preliminary data.</text>
</comment>
<dbReference type="CDD" id="cd00093">
    <property type="entry name" value="HTH_XRE"/>
    <property type="match status" value="1"/>
</dbReference>
<dbReference type="RefSeq" id="WP_283213219.1">
    <property type="nucleotide sequence ID" value="NZ_JASGBI010000001.1"/>
</dbReference>
<evidence type="ECO:0000313" key="3">
    <source>
        <dbReference type="Proteomes" id="UP001321580"/>
    </source>
</evidence>
<reference evidence="2 3" key="1">
    <citation type="submission" date="2023-05" db="EMBL/GenBank/DDBJ databases">
        <title>Lysobacter sp. strain LF1 Genome sequencing and assembly.</title>
        <authorList>
            <person name="Jung Y."/>
        </authorList>
    </citation>
    <scope>NUCLEOTIDE SEQUENCE [LARGE SCALE GENOMIC DNA]</scope>
    <source>
        <strain evidence="2 3">LF1</strain>
    </source>
</reference>
<keyword evidence="3" id="KW-1185">Reference proteome</keyword>
<accession>A0ABT6XJB1</accession>
<evidence type="ECO:0000259" key="1">
    <source>
        <dbReference type="PROSITE" id="PS50943"/>
    </source>
</evidence>